<feature type="transmembrane region" description="Helical" evidence="1">
    <location>
        <begin position="6"/>
        <end position="39"/>
    </location>
</feature>
<proteinExistence type="predicted"/>
<evidence type="ECO:0000256" key="1">
    <source>
        <dbReference type="SAM" id="Phobius"/>
    </source>
</evidence>
<dbReference type="AlphaFoldDB" id="A0A6C0BDR6"/>
<evidence type="ECO:0000313" key="2">
    <source>
        <dbReference type="EMBL" id="QHS89618.1"/>
    </source>
</evidence>
<keyword evidence="1" id="KW-1133">Transmembrane helix</keyword>
<reference evidence="2" key="1">
    <citation type="journal article" date="2020" name="Nature">
        <title>Giant virus diversity and host interactions through global metagenomics.</title>
        <authorList>
            <person name="Schulz F."/>
            <person name="Roux S."/>
            <person name="Paez-Espino D."/>
            <person name="Jungbluth S."/>
            <person name="Walsh D.A."/>
            <person name="Denef V.J."/>
            <person name="McMahon K.D."/>
            <person name="Konstantinidis K.T."/>
            <person name="Eloe-Fadrosh E.A."/>
            <person name="Kyrpides N.C."/>
            <person name="Woyke T."/>
        </authorList>
    </citation>
    <scope>NUCLEOTIDE SEQUENCE</scope>
    <source>
        <strain evidence="2">GVMAG-M-3300010160-26</strain>
    </source>
</reference>
<organism evidence="2">
    <name type="scientific">viral metagenome</name>
    <dbReference type="NCBI Taxonomy" id="1070528"/>
    <lineage>
        <taxon>unclassified sequences</taxon>
        <taxon>metagenomes</taxon>
        <taxon>organismal metagenomes</taxon>
    </lineage>
</organism>
<keyword evidence="1" id="KW-0472">Membrane</keyword>
<dbReference type="EMBL" id="MN739114">
    <property type="protein sequence ID" value="QHS89618.1"/>
    <property type="molecule type" value="Genomic_DNA"/>
</dbReference>
<sequence length="176" mass="20079">MKYGIFIFLFFVLVVVLFGWTGLLTVSILYLTAVNLMLLLELKTRTNGIDCIAMDGIAITDIISSNDTVNREYNSKSIEVKKDNPSIGNGEIIKFGAGYSNSDDRYALNYGDNKFYTLNKVRALRAYENQTNQARSIRATAKSIYSHELDNNEDRIWWERDVLEDTGNAELDSYFK</sequence>
<accession>A0A6C0BDR6</accession>
<keyword evidence="1" id="KW-0812">Transmembrane</keyword>
<protein>
    <submittedName>
        <fullName evidence="2">Uncharacterized protein</fullName>
    </submittedName>
</protein>
<name>A0A6C0BDR6_9ZZZZ</name>